<dbReference type="PANTHER" id="PTHR16105:SF0">
    <property type="entry name" value="RNA-BINDING REGION-CONTAINING PROTEIN 3"/>
    <property type="match status" value="1"/>
</dbReference>
<dbReference type="InterPro" id="IPR000504">
    <property type="entry name" value="RRM_dom"/>
</dbReference>
<keyword evidence="1 2" id="KW-0694">RNA-binding</keyword>
<feature type="domain" description="RRM" evidence="3">
    <location>
        <begin position="475"/>
        <end position="554"/>
    </location>
</feature>
<dbReference type="Gene3D" id="3.30.70.330">
    <property type="match status" value="1"/>
</dbReference>
<name>A0A819TU47_9BILA</name>
<evidence type="ECO:0000256" key="1">
    <source>
        <dbReference type="ARBA" id="ARBA00022884"/>
    </source>
</evidence>
<reference evidence="4" key="1">
    <citation type="submission" date="2021-02" db="EMBL/GenBank/DDBJ databases">
        <authorList>
            <person name="Nowell W R."/>
        </authorList>
    </citation>
    <scope>NUCLEOTIDE SEQUENCE</scope>
</reference>
<dbReference type="Pfam" id="PF00076">
    <property type="entry name" value="RRM_1"/>
    <property type="match status" value="1"/>
</dbReference>
<dbReference type="GO" id="GO:0030626">
    <property type="term" value="F:U12 snRNA binding"/>
    <property type="evidence" value="ECO:0007669"/>
    <property type="project" value="TreeGrafter"/>
</dbReference>
<sequence>MWPAGATSEVTVAGITGSVSLALTNFNGPISMIVDNNGWTDNCAVGGTCIVECTVTSGSPATQLWNPCDLKFDASANLYVSDQANHRVQKFMMKITPKCTAYQGHRTSISLSDVLADTSPDYDSYYGKLRMNVFSGYSSNILTIKNFPLLFNDNDRREFLEHFGVVRVCCLTRFKNISNIIVADFGSSSQASQALGRLHQLEILSRRLVVENCPLELAQLAFNSAPQSSDDDEDNASLHGISPGINQIRYSLPLERLTYTYPPINDTILMNINSALLSVPSFYTQVLHLMNKMSLPCPMVADSTQPERILSKISVPCQTDEMTKIEVINMDTDEDESEIDDGEEEQRVKRRHRYILRKPIHQGTVPTIRTKLNVDTEKTKKAPIQLKLPPMLNPSRIEANNSVPMDIPMQGFGRLEAIHSTITNTNIVNQDKKQLQPLRLIPLEEIRTHRLNEDQLRLIDNGRLYRNYERGQTSQRLYIKNLEVKYVDERLLHAIYDRYKQDSSEIEIILMREGKMKGQAFVTFPNEAMALQALNDTNGFILHEKPMIVQFARTAKPKDIV</sequence>
<dbReference type="GO" id="GO:0000398">
    <property type="term" value="P:mRNA splicing, via spliceosome"/>
    <property type="evidence" value="ECO:0007669"/>
    <property type="project" value="TreeGrafter"/>
</dbReference>
<dbReference type="AlphaFoldDB" id="A0A819TU47"/>
<protein>
    <recommendedName>
        <fullName evidence="3">RRM domain-containing protein</fullName>
    </recommendedName>
</protein>
<dbReference type="EMBL" id="CAJOBF010003279">
    <property type="protein sequence ID" value="CAF4083200.1"/>
    <property type="molecule type" value="Genomic_DNA"/>
</dbReference>
<dbReference type="InterPro" id="IPR011042">
    <property type="entry name" value="6-blade_b-propeller_TolB-like"/>
</dbReference>
<dbReference type="InterPro" id="IPR012677">
    <property type="entry name" value="Nucleotide-bd_a/b_plait_sf"/>
</dbReference>
<dbReference type="GO" id="GO:0005689">
    <property type="term" value="C:U12-type spliceosomal complex"/>
    <property type="evidence" value="ECO:0007669"/>
    <property type="project" value="TreeGrafter"/>
</dbReference>
<dbReference type="GO" id="GO:0097157">
    <property type="term" value="F:pre-mRNA intronic binding"/>
    <property type="evidence" value="ECO:0007669"/>
    <property type="project" value="TreeGrafter"/>
</dbReference>
<dbReference type="Gene3D" id="2.120.10.30">
    <property type="entry name" value="TolB, C-terminal domain"/>
    <property type="match status" value="1"/>
</dbReference>
<dbReference type="InterPro" id="IPR035979">
    <property type="entry name" value="RBD_domain_sf"/>
</dbReference>
<evidence type="ECO:0000256" key="2">
    <source>
        <dbReference type="PROSITE-ProRule" id="PRU00176"/>
    </source>
</evidence>
<dbReference type="SUPFAM" id="SSF54928">
    <property type="entry name" value="RNA-binding domain, RBD"/>
    <property type="match status" value="2"/>
</dbReference>
<dbReference type="PANTHER" id="PTHR16105">
    <property type="entry name" value="RNA-BINDING REGION-CONTAINING PROTEIN 3"/>
    <property type="match status" value="1"/>
</dbReference>
<dbReference type="SMART" id="SM00360">
    <property type="entry name" value="RRM"/>
    <property type="match status" value="2"/>
</dbReference>
<evidence type="ECO:0000259" key="3">
    <source>
        <dbReference type="PROSITE" id="PS50102"/>
    </source>
</evidence>
<dbReference type="Proteomes" id="UP000663842">
    <property type="component" value="Unassembled WGS sequence"/>
</dbReference>
<organism evidence="4 5">
    <name type="scientific">Rotaria magnacalcarata</name>
    <dbReference type="NCBI Taxonomy" id="392030"/>
    <lineage>
        <taxon>Eukaryota</taxon>
        <taxon>Metazoa</taxon>
        <taxon>Spiralia</taxon>
        <taxon>Gnathifera</taxon>
        <taxon>Rotifera</taxon>
        <taxon>Eurotatoria</taxon>
        <taxon>Bdelloidea</taxon>
        <taxon>Philodinida</taxon>
        <taxon>Philodinidae</taxon>
        <taxon>Rotaria</taxon>
    </lineage>
</organism>
<comment type="caution">
    <text evidence="4">The sequence shown here is derived from an EMBL/GenBank/DDBJ whole genome shotgun (WGS) entry which is preliminary data.</text>
</comment>
<dbReference type="CDD" id="cd12239">
    <property type="entry name" value="RRM2_RBM40_like"/>
    <property type="match status" value="1"/>
</dbReference>
<dbReference type="PROSITE" id="PS50102">
    <property type="entry name" value="RRM"/>
    <property type="match status" value="1"/>
</dbReference>
<evidence type="ECO:0000313" key="5">
    <source>
        <dbReference type="Proteomes" id="UP000663842"/>
    </source>
</evidence>
<evidence type="ECO:0000313" key="4">
    <source>
        <dbReference type="EMBL" id="CAF4083200.1"/>
    </source>
</evidence>
<dbReference type="InterPro" id="IPR045164">
    <property type="entry name" value="RBM41/RNPC3"/>
</dbReference>
<proteinExistence type="predicted"/>
<accession>A0A819TU47</accession>
<gene>
    <name evidence="4" type="ORF">UXM345_LOCUS21202</name>
</gene>